<keyword evidence="1" id="KW-1133">Transmembrane helix</keyword>
<feature type="transmembrane region" description="Helical" evidence="1">
    <location>
        <begin position="101"/>
        <end position="125"/>
    </location>
</feature>
<dbReference type="Proteomes" id="UP000199531">
    <property type="component" value="Unassembled WGS sequence"/>
</dbReference>
<feature type="transmembrane region" description="Helical" evidence="1">
    <location>
        <begin position="12"/>
        <end position="32"/>
    </location>
</feature>
<evidence type="ECO:0000313" key="2">
    <source>
        <dbReference type="EMBL" id="SEN35503.1"/>
    </source>
</evidence>
<keyword evidence="1" id="KW-0472">Membrane</keyword>
<dbReference type="EMBL" id="FOCW01000001">
    <property type="protein sequence ID" value="SEN35503.1"/>
    <property type="molecule type" value="Genomic_DNA"/>
</dbReference>
<evidence type="ECO:0000313" key="3">
    <source>
        <dbReference type="Proteomes" id="UP000199531"/>
    </source>
</evidence>
<feature type="transmembrane region" description="Helical" evidence="1">
    <location>
        <begin position="61"/>
        <end position="80"/>
    </location>
</feature>
<dbReference type="RefSeq" id="WP_091815020.1">
    <property type="nucleotide sequence ID" value="NZ_FOCW01000001.1"/>
</dbReference>
<sequence>MPTVISLLKRTLQSLAGLLLALVVLFEEWGWIPLSRLLQALGRLHVWRVLEKRIAALPPHWALPLFATPMVVLFPVKLLVLQRLATGHLWQAAVLEILSKLVGTAIVAWLFQLVQPALMQIGWFARWYPRWLL</sequence>
<keyword evidence="3" id="KW-1185">Reference proteome</keyword>
<accession>A0A1H8FUT0</accession>
<dbReference type="AlphaFoldDB" id="A0A1H8FUT0"/>
<protein>
    <submittedName>
        <fullName evidence="2">Uncharacterized protein</fullName>
    </submittedName>
</protein>
<keyword evidence="1" id="KW-0812">Transmembrane</keyword>
<dbReference type="STRING" id="1121117.SAMN02745977_01195"/>
<organism evidence="2 3">
    <name type="scientific">Brachymonas denitrificans DSM 15123</name>
    <dbReference type="NCBI Taxonomy" id="1121117"/>
    <lineage>
        <taxon>Bacteria</taxon>
        <taxon>Pseudomonadati</taxon>
        <taxon>Pseudomonadota</taxon>
        <taxon>Betaproteobacteria</taxon>
        <taxon>Burkholderiales</taxon>
        <taxon>Comamonadaceae</taxon>
        <taxon>Brachymonas</taxon>
    </lineage>
</organism>
<evidence type="ECO:0000256" key="1">
    <source>
        <dbReference type="SAM" id="Phobius"/>
    </source>
</evidence>
<gene>
    <name evidence="2" type="ORF">SAMN02745977_01195</name>
</gene>
<name>A0A1H8FUT0_9BURK</name>
<dbReference type="OrthoDB" id="8900679at2"/>
<reference evidence="2 3" key="1">
    <citation type="submission" date="2016-10" db="EMBL/GenBank/DDBJ databases">
        <authorList>
            <person name="de Groot N.N."/>
        </authorList>
    </citation>
    <scope>NUCLEOTIDE SEQUENCE [LARGE SCALE GENOMIC DNA]</scope>
    <source>
        <strain evidence="2 3">DSM 15123</strain>
    </source>
</reference>
<proteinExistence type="predicted"/>